<comment type="similarity">
    <text evidence="8">Belongs to the RacA family.</text>
</comment>
<dbReference type="Pfam" id="PF13411">
    <property type="entry name" value="MerR_1"/>
    <property type="match status" value="1"/>
</dbReference>
<feature type="domain" description="HTH merR-type" evidence="9">
    <location>
        <begin position="7"/>
        <end position="69"/>
    </location>
</feature>
<dbReference type="RefSeq" id="WP_191754011.1">
    <property type="nucleotide sequence ID" value="NZ_JACSQM010000004.1"/>
</dbReference>
<keyword evidence="5 8" id="KW-0175">Coiled coil</keyword>
<keyword evidence="1 8" id="KW-0963">Cytoplasm</keyword>
<feature type="coiled-coil region" evidence="8">
    <location>
        <begin position="90"/>
        <end position="143"/>
    </location>
</feature>
<keyword evidence="6 8" id="KW-0238">DNA-binding</keyword>
<dbReference type="CDD" id="cd04762">
    <property type="entry name" value="HTH_MerR-trunc"/>
    <property type="match status" value="1"/>
</dbReference>
<gene>
    <name evidence="8" type="primary">racA</name>
    <name evidence="10" type="ORF">H9648_11880</name>
</gene>
<comment type="subcellular location">
    <subcellularLocation>
        <location evidence="8">Cytoplasm</location>
    </subcellularLocation>
    <text evidence="8">Localizes to cell poles and nucleoid.</text>
</comment>
<dbReference type="InterPro" id="IPR023522">
    <property type="entry name" value="Chrosome_anchoring_RacA"/>
</dbReference>
<keyword evidence="4 8" id="KW-0749">Sporulation</keyword>
<dbReference type="InterPro" id="IPR047057">
    <property type="entry name" value="MerR_fam"/>
</dbReference>
<name>A0ABR8SN26_9BACL</name>
<dbReference type="HAMAP" id="MF_01170">
    <property type="entry name" value="RacA"/>
    <property type="match status" value="1"/>
</dbReference>
<evidence type="ECO:0000256" key="2">
    <source>
        <dbReference type="ARBA" id="ARBA00022618"/>
    </source>
</evidence>
<dbReference type="Proteomes" id="UP000603641">
    <property type="component" value="Unassembled WGS sequence"/>
</dbReference>
<evidence type="ECO:0000256" key="5">
    <source>
        <dbReference type="ARBA" id="ARBA00023054"/>
    </source>
</evidence>
<evidence type="ECO:0000313" key="10">
    <source>
        <dbReference type="EMBL" id="MBD7964753.1"/>
    </source>
</evidence>
<evidence type="ECO:0000256" key="1">
    <source>
        <dbReference type="ARBA" id="ARBA00022490"/>
    </source>
</evidence>
<dbReference type="InterPro" id="IPR000551">
    <property type="entry name" value="MerR-type_HTH_dom"/>
</dbReference>
<accession>A0ABR8SN26</accession>
<comment type="caution">
    <text evidence="10">The sequence shown here is derived from an EMBL/GenBank/DDBJ whole genome shotgun (WGS) entry which is preliminary data.</text>
</comment>
<dbReference type="EMBL" id="JACSQM010000004">
    <property type="protein sequence ID" value="MBD7964753.1"/>
    <property type="molecule type" value="Genomic_DNA"/>
</dbReference>
<dbReference type="Gene3D" id="1.10.1660.10">
    <property type="match status" value="1"/>
</dbReference>
<protein>
    <recommendedName>
        <fullName evidence="8">Chromosome-anchoring protein RacA</fullName>
    </recommendedName>
</protein>
<keyword evidence="11" id="KW-1185">Reference proteome</keyword>
<reference evidence="10 11" key="1">
    <citation type="submission" date="2020-08" db="EMBL/GenBank/DDBJ databases">
        <title>A Genomic Blueprint of the Chicken Gut Microbiome.</title>
        <authorList>
            <person name="Gilroy R."/>
            <person name="Ravi A."/>
            <person name="Getino M."/>
            <person name="Pursley I."/>
            <person name="Horton D.L."/>
            <person name="Alikhan N.-F."/>
            <person name="Baker D."/>
            <person name="Gharbi K."/>
            <person name="Hall N."/>
            <person name="Watson M."/>
            <person name="Adriaenssens E.M."/>
            <person name="Foster-Nyarko E."/>
            <person name="Jarju S."/>
            <person name="Secka A."/>
            <person name="Antonio M."/>
            <person name="Oren A."/>
            <person name="Chaudhuri R."/>
            <person name="La Ragione R.M."/>
            <person name="Hildebrand F."/>
            <person name="Pallen M.J."/>
        </authorList>
    </citation>
    <scope>NUCLEOTIDE SEQUENCE [LARGE SCALE GENOMIC DNA]</scope>
    <source>
        <strain evidence="10 11">Sa2CUA10</strain>
    </source>
</reference>
<comment type="function">
    <text evidence="8">Required for the formation of axial filaments and for anchoring the origin regions at the cell poles in sporulating cells, thus ensuring proper chromosome segregation in the prespore. Binds in a dispersed manner throughout the chromosome but preferentially to sites clustered in the origin portion of the chromosome, causing condensation of the chromosome and its remodeling into an elongated, anchored structure.</text>
</comment>
<evidence type="ECO:0000256" key="7">
    <source>
        <dbReference type="ARBA" id="ARBA00023306"/>
    </source>
</evidence>
<keyword evidence="2 8" id="KW-0132">Cell division</keyword>
<evidence type="ECO:0000313" key="11">
    <source>
        <dbReference type="Proteomes" id="UP000603641"/>
    </source>
</evidence>
<feature type="DNA-binding region" description="H-T-H motif" evidence="8">
    <location>
        <begin position="9"/>
        <end position="29"/>
    </location>
</feature>
<organism evidence="10 11">
    <name type="scientific">Fictibacillus norfolkensis</name>
    <dbReference type="NCBI Taxonomy" id="2762233"/>
    <lineage>
        <taxon>Bacteria</taxon>
        <taxon>Bacillati</taxon>
        <taxon>Bacillota</taxon>
        <taxon>Bacilli</taxon>
        <taxon>Bacillales</taxon>
        <taxon>Fictibacillaceae</taxon>
        <taxon>Fictibacillus</taxon>
    </lineage>
</organism>
<proteinExistence type="inferred from homology"/>
<keyword evidence="7 8" id="KW-0131">Cell cycle</keyword>
<evidence type="ECO:0000256" key="6">
    <source>
        <dbReference type="ARBA" id="ARBA00023125"/>
    </source>
</evidence>
<dbReference type="SUPFAM" id="SSF46955">
    <property type="entry name" value="Putative DNA-binding domain"/>
    <property type="match status" value="1"/>
</dbReference>
<dbReference type="PANTHER" id="PTHR30204">
    <property type="entry name" value="REDOX-CYCLING DRUG-SENSING TRANSCRIPTIONAL ACTIVATOR SOXR"/>
    <property type="match status" value="1"/>
</dbReference>
<evidence type="ECO:0000259" key="9">
    <source>
        <dbReference type="Pfam" id="PF13411"/>
    </source>
</evidence>
<dbReference type="PANTHER" id="PTHR30204:SF96">
    <property type="entry name" value="CHROMOSOME-ANCHORING PROTEIN RACA"/>
    <property type="match status" value="1"/>
</dbReference>
<dbReference type="InterPro" id="IPR009061">
    <property type="entry name" value="DNA-bd_dom_put_sf"/>
</dbReference>
<evidence type="ECO:0000256" key="4">
    <source>
        <dbReference type="ARBA" id="ARBA00022969"/>
    </source>
</evidence>
<sequence length="171" mass="20169">MMEMVLMKTKTVSEELGVNPTTVQRWVRHFNIQCDKNEHGHYLFKQDDIDQLREIKAQLDNGLLMSDIQVQSMQSTEQSKELPTQFEDKFNRLNAAIEALEKKVEEKADGVVSYQMLQHATELEELIKKMENMEARLQDLEVALLKQDYPEERLYVKEKSKKNWFVSLFTL</sequence>
<evidence type="ECO:0000256" key="8">
    <source>
        <dbReference type="HAMAP-Rule" id="MF_01170"/>
    </source>
</evidence>
<keyword evidence="3 8" id="KW-0159">Chromosome partition</keyword>
<evidence type="ECO:0000256" key="3">
    <source>
        <dbReference type="ARBA" id="ARBA00022829"/>
    </source>
</evidence>